<dbReference type="EMBL" id="JTAI01000013">
    <property type="protein sequence ID" value="PPS96767.1"/>
    <property type="molecule type" value="Genomic_DNA"/>
</dbReference>
<accession>A0A0S4TFS1</accession>
<dbReference type="VEuPathDB" id="CryptoDB:ChTU502y2012_410g0385"/>
<dbReference type="VEuPathDB" id="CryptoDB:GY17_00001561"/>
<evidence type="ECO:0000313" key="2">
    <source>
        <dbReference type="EMBL" id="PPS96767.1"/>
    </source>
</evidence>
<evidence type="ECO:0000313" key="3">
    <source>
        <dbReference type="Proteomes" id="UP001429100"/>
    </source>
</evidence>
<evidence type="ECO:0000313" key="1">
    <source>
        <dbReference type="EMBL" id="CUV06356.1"/>
    </source>
</evidence>
<dbReference type="Proteomes" id="UP001429100">
    <property type="component" value="Unassembled WGS sequence"/>
</dbReference>
<dbReference type="Proteomes" id="UP000199752">
    <property type="component" value="Chromosome 5"/>
</dbReference>
<dbReference type="EMBL" id="LN877951">
    <property type="protein sequence ID" value="CUV06356.1"/>
    <property type="molecule type" value="Genomic_DNA"/>
</dbReference>
<name>A0A0S4TFS1_CRYHO</name>
<dbReference type="VEuPathDB" id="CryptoDB:CHUDEA5_3860"/>
<reference evidence="2 3" key="3">
    <citation type="submission" date="2017-10" db="EMBL/GenBank/DDBJ databases">
        <title>Consistent, comparative and evidence-based genome annotation and re-annotation for the closely-related species, Cryptosporidium parvum, C. hominis and C. tyzzeri.</title>
        <authorList>
            <person name="Baptista R.P."/>
            <person name="Li Y."/>
            <person name="Sateriale A."/>
            <person name="Striepen B."/>
            <person name="Kissinger J.C."/>
        </authorList>
    </citation>
    <scope>NUCLEOTIDE SEQUENCE [LARGE SCALE GENOMIC DNA]</scope>
    <source>
        <strain evidence="2">30976</strain>
    </source>
</reference>
<dbReference type="VEuPathDB" id="CryptoDB:Chro.50467"/>
<proteinExistence type="predicted"/>
<dbReference type="AlphaFoldDB" id="A0A0S4TFS1"/>
<gene>
    <name evidence="1" type="ORF">CHUDEA5_3860</name>
    <name evidence="2" type="ORF">GY17_00001561</name>
</gene>
<organism evidence="1">
    <name type="scientific">Cryptosporidium hominis</name>
    <dbReference type="NCBI Taxonomy" id="237895"/>
    <lineage>
        <taxon>Eukaryota</taxon>
        <taxon>Sar</taxon>
        <taxon>Alveolata</taxon>
        <taxon>Apicomplexa</taxon>
        <taxon>Conoidasida</taxon>
        <taxon>Coccidia</taxon>
        <taxon>Eucoccidiorida</taxon>
        <taxon>Eimeriorina</taxon>
        <taxon>Cryptosporidiidae</taxon>
        <taxon>Cryptosporidium</taxon>
    </lineage>
</organism>
<reference evidence="1" key="2">
    <citation type="submission" date="2015-08" db="EMBL/GenBank/DDBJ databases">
        <authorList>
            <person name="Babu N.S."/>
            <person name="Beckwith C.J."/>
            <person name="Beseler K.G."/>
            <person name="Brison A."/>
            <person name="Carone J.V."/>
            <person name="Caskin T.P."/>
            <person name="Diamond M."/>
            <person name="Durham M.E."/>
            <person name="Foxe J.M."/>
            <person name="Go M."/>
            <person name="Henderson B.A."/>
            <person name="Jones I.B."/>
            <person name="McGettigan J.A."/>
            <person name="Micheletti S.J."/>
            <person name="Nasrallah M.E."/>
            <person name="Ortiz D."/>
            <person name="Piller C.R."/>
            <person name="Privatt S.R."/>
            <person name="Schneider S.L."/>
            <person name="Sharp S."/>
            <person name="Smith T.C."/>
            <person name="Stanton J.D."/>
            <person name="Ullery H.E."/>
            <person name="Wilson R.J."/>
            <person name="Serrano M.G."/>
            <person name="Buck G."/>
            <person name="Lee V."/>
            <person name="Wang Y."/>
            <person name="Carvalho R."/>
            <person name="Voegtly L."/>
            <person name="Shi R."/>
            <person name="Duckworth R."/>
            <person name="Johnson A."/>
            <person name="Loviza R."/>
            <person name="Walstead R."/>
            <person name="Shah Z."/>
            <person name="Kiflezghi M."/>
            <person name="Wade K."/>
            <person name="Ball S.L."/>
            <person name="Bradley K.W."/>
            <person name="Asai D.J."/>
            <person name="Bowman C.A."/>
            <person name="Russell D.A."/>
            <person name="Pope W.H."/>
            <person name="Jacobs-Sera D."/>
            <person name="Hendrix R.W."/>
            <person name="Hatfull G.F."/>
        </authorList>
    </citation>
    <scope>NUCLEOTIDE SEQUENCE [LARGE SCALE GENOMIC DNA]</scope>
</reference>
<sequence>MQGNGERYTLNESLESDIISMNIYITGARVTFDIYSYSIFEIINNEWIFMEEKYIQNPLVYSFNTMGMQIKLELSDKFEVEIINIAIHGIIHNVINSLPKFISCNINDISCECPDSKFIKYNFS</sequence>
<reference evidence="2 3" key="1">
    <citation type="submission" date="2014-11" db="EMBL/GenBank/DDBJ databases">
        <title>Comparative genomic analysis of Cryptosporidium hominis reveals occurrence of genetic recombination in virulent subtypes.</title>
        <authorList>
            <person name="Guo Y."/>
            <person name="Tang K."/>
            <person name="Frace M."/>
            <person name="Li N."/>
            <person name="Roellig D.M."/>
            <person name="Sammons S."/>
            <person name="Knipe K."/>
            <person name="Rowe L."/>
            <person name="Feng Y."/>
            <person name="Xiao L."/>
        </authorList>
    </citation>
    <scope>NUCLEOTIDE SEQUENCE [LARGE SCALE GENOMIC DNA]</scope>
    <source>
        <strain evidence="2">30976</strain>
    </source>
</reference>
<protein>
    <submittedName>
        <fullName evidence="1">Uncharacterized protein</fullName>
    </submittedName>
</protein>
<keyword evidence="3" id="KW-1185">Reference proteome</keyword>